<dbReference type="SUPFAM" id="SSF53474">
    <property type="entry name" value="alpha/beta-Hydrolases"/>
    <property type="match status" value="1"/>
</dbReference>
<dbReference type="InterPro" id="IPR029058">
    <property type="entry name" value="AB_hydrolase_fold"/>
</dbReference>
<feature type="compositionally biased region" description="Basic residues" evidence="1">
    <location>
        <begin position="35"/>
        <end position="46"/>
    </location>
</feature>
<reference evidence="3" key="1">
    <citation type="submission" date="2020-07" db="EMBL/GenBank/DDBJ databases">
        <title>Huge and variable diversity of episymbiotic CPR bacteria and DPANN archaea in groundwater ecosystems.</title>
        <authorList>
            <person name="He C.Y."/>
            <person name="Keren R."/>
            <person name="Whittaker M."/>
            <person name="Farag I.F."/>
            <person name="Doudna J."/>
            <person name="Cate J.H.D."/>
            <person name="Banfield J.F."/>
        </authorList>
    </citation>
    <scope>NUCLEOTIDE SEQUENCE</scope>
    <source>
        <strain evidence="3">NC_groundwater_928_Pr1_S-0.2um_72_17</strain>
    </source>
</reference>
<dbReference type="Pfam" id="PF12146">
    <property type="entry name" value="Hydrolase_4"/>
    <property type="match status" value="1"/>
</dbReference>
<dbReference type="EMBL" id="JACQAY010000208">
    <property type="protein sequence ID" value="MBI3539905.1"/>
    <property type="molecule type" value="Genomic_DNA"/>
</dbReference>
<feature type="compositionally biased region" description="Basic and acidic residues" evidence="1">
    <location>
        <begin position="21"/>
        <end position="34"/>
    </location>
</feature>
<dbReference type="AlphaFoldDB" id="A0A9D6LAB2"/>
<dbReference type="PANTHER" id="PTHR42103">
    <property type="entry name" value="ALPHA/BETA-HYDROLASES SUPERFAMILY PROTEIN"/>
    <property type="match status" value="1"/>
</dbReference>
<gene>
    <name evidence="3" type="ORF">HY076_06500</name>
</gene>
<feature type="region of interest" description="Disordered" evidence="1">
    <location>
        <begin position="1"/>
        <end position="78"/>
    </location>
</feature>
<proteinExistence type="predicted"/>
<dbReference type="InterPro" id="IPR022742">
    <property type="entry name" value="Hydrolase_4"/>
</dbReference>
<feature type="compositionally biased region" description="Basic and acidic residues" evidence="1">
    <location>
        <begin position="47"/>
        <end position="67"/>
    </location>
</feature>
<comment type="caution">
    <text evidence="3">The sequence shown here is derived from an EMBL/GenBank/DDBJ whole genome shotgun (WGS) entry which is preliminary data.</text>
</comment>
<evidence type="ECO:0000313" key="3">
    <source>
        <dbReference type="EMBL" id="MBI3539905.1"/>
    </source>
</evidence>
<dbReference type="PANTHER" id="PTHR42103:SF2">
    <property type="entry name" value="AB HYDROLASE-1 DOMAIN-CONTAINING PROTEIN"/>
    <property type="match status" value="1"/>
</dbReference>
<accession>A0A9D6LAB2</accession>
<sequence length="296" mass="31952">MERRVRAVPGTRHARRRRLRRGDAARARGVDARRGLRARARRRRRTQLRDARSDPGRAPHGTLHDGEAVSGPPPRGAATSRLQTLAIAGPAGALEALLHEHEGREPAIVALVCHPHPLYGGTMHNKVVHRVAATLHELGAAVLRFNFRGAGKSEGLHDEGAGELDDARAALAWLGARHPRARRWVAGFSFGAWIAARLAASERSVERLVMVAPPVQRSDFDLLREAAVPKLALQGTHDEVCPPAALEAAFATWAEPKALRRIEGGTHFFDRQLGDLADALRDALGGPAAGDASADR</sequence>
<dbReference type="GO" id="GO:0016787">
    <property type="term" value="F:hydrolase activity"/>
    <property type="evidence" value="ECO:0007669"/>
    <property type="project" value="UniProtKB-KW"/>
</dbReference>
<dbReference type="Gene3D" id="3.40.50.1820">
    <property type="entry name" value="alpha/beta hydrolase"/>
    <property type="match status" value="1"/>
</dbReference>
<name>A0A9D6LAB2_UNCEI</name>
<evidence type="ECO:0000313" key="4">
    <source>
        <dbReference type="Proteomes" id="UP000807850"/>
    </source>
</evidence>
<dbReference type="Proteomes" id="UP000807850">
    <property type="component" value="Unassembled WGS sequence"/>
</dbReference>
<feature type="domain" description="Serine aminopeptidase S33" evidence="2">
    <location>
        <begin position="120"/>
        <end position="216"/>
    </location>
</feature>
<evidence type="ECO:0000259" key="2">
    <source>
        <dbReference type="Pfam" id="PF12146"/>
    </source>
</evidence>
<organism evidence="3 4">
    <name type="scientific">Eiseniibacteriota bacterium</name>
    <dbReference type="NCBI Taxonomy" id="2212470"/>
    <lineage>
        <taxon>Bacteria</taxon>
        <taxon>Candidatus Eiseniibacteriota</taxon>
    </lineage>
</organism>
<keyword evidence="3" id="KW-0378">Hydrolase</keyword>
<evidence type="ECO:0000256" key="1">
    <source>
        <dbReference type="SAM" id="MobiDB-lite"/>
    </source>
</evidence>
<protein>
    <submittedName>
        <fullName evidence="3">Alpha/beta fold hydrolase</fullName>
    </submittedName>
</protein>